<evidence type="ECO:0000313" key="1">
    <source>
        <dbReference type="EMBL" id="EKE26090.1"/>
    </source>
</evidence>
<name>K2GS10_9BACT</name>
<gene>
    <name evidence="1" type="ORF">ACD_4C00441G0008</name>
</gene>
<reference evidence="1" key="1">
    <citation type="journal article" date="2012" name="Science">
        <title>Fermentation, hydrogen, and sulfur metabolism in multiple uncultivated bacterial phyla.</title>
        <authorList>
            <person name="Wrighton K.C."/>
            <person name="Thomas B.C."/>
            <person name="Sharon I."/>
            <person name="Miller C.S."/>
            <person name="Castelle C.J."/>
            <person name="VerBerkmoes N.C."/>
            <person name="Wilkins M.J."/>
            <person name="Hettich R.L."/>
            <person name="Lipton M.S."/>
            <person name="Williams K.H."/>
            <person name="Long P.E."/>
            <person name="Banfield J.F."/>
        </authorList>
    </citation>
    <scope>NUCLEOTIDE SEQUENCE [LARGE SCALE GENOMIC DNA]</scope>
</reference>
<proteinExistence type="predicted"/>
<accession>K2GS10</accession>
<sequence>MKKSFINKKWSAFIVSIFIVAIVSITAIYLLDKIVPFSQNTKWIENSNKAYYNALSWVEEALSYMSGSNPSFETWANHYGLSSAWYVFQISASWAKLPHSWEWNSEFDSNYNKIWIGEPIQLVINKWLNWSQIKFYFKVPNLDWTNPSLSSSLNWSGVINWILSWSWRSLYASWESNMITWTTASSWIISLWNLNWTDSNWYGSWFQAFSDNLDCGNLTNKCSLKLSINHPLYLLNWSAPYLEYKIDWNSNFLPLQYAKIESDWYSFWFKKNIKKDIQQLTTNDVFNVTVVQ</sequence>
<protein>
    <submittedName>
        <fullName evidence="1">Uncharacterized protein</fullName>
    </submittedName>
</protein>
<dbReference type="EMBL" id="AMFJ01000957">
    <property type="protein sequence ID" value="EKE26090.1"/>
    <property type="molecule type" value="Genomic_DNA"/>
</dbReference>
<comment type="caution">
    <text evidence="1">The sequence shown here is derived from an EMBL/GenBank/DDBJ whole genome shotgun (WGS) entry which is preliminary data.</text>
</comment>
<organism evidence="1">
    <name type="scientific">uncultured bacterium</name>
    <name type="common">gcode 4</name>
    <dbReference type="NCBI Taxonomy" id="1234023"/>
    <lineage>
        <taxon>Bacteria</taxon>
        <taxon>environmental samples</taxon>
    </lineage>
</organism>
<dbReference type="AlphaFoldDB" id="K2GS10"/>